<gene>
    <name evidence="1" type="ORF">CR105_03080</name>
</gene>
<accession>A0A2G8TJG4</accession>
<dbReference type="AlphaFoldDB" id="A0A2G8TJG4"/>
<evidence type="ECO:0000313" key="1">
    <source>
        <dbReference type="EMBL" id="PIL46089.1"/>
    </source>
</evidence>
<keyword evidence="2" id="KW-1185">Reference proteome</keyword>
<organism evidence="1 2">
    <name type="scientific">Massilia eurypsychrophila</name>
    <dbReference type="NCBI Taxonomy" id="1485217"/>
    <lineage>
        <taxon>Bacteria</taxon>
        <taxon>Pseudomonadati</taxon>
        <taxon>Pseudomonadota</taxon>
        <taxon>Betaproteobacteria</taxon>
        <taxon>Burkholderiales</taxon>
        <taxon>Oxalobacteraceae</taxon>
        <taxon>Telluria group</taxon>
        <taxon>Massilia</taxon>
    </lineage>
</organism>
<sequence length="80" mass="8763">MRQWTPEQRARQSALIRTWKPWERSTGPSTEAGKAIAAGNSLKHGMRSSAWIAERNGVNEILLQLAHCPSESSSASSLST</sequence>
<dbReference type="Proteomes" id="UP000230390">
    <property type="component" value="Unassembled WGS sequence"/>
</dbReference>
<dbReference type="OrthoDB" id="8781373at2"/>
<comment type="caution">
    <text evidence="1">The sequence shown here is derived from an EMBL/GenBank/DDBJ whole genome shotgun (WGS) entry which is preliminary data.</text>
</comment>
<evidence type="ECO:0000313" key="2">
    <source>
        <dbReference type="Proteomes" id="UP000230390"/>
    </source>
</evidence>
<protein>
    <submittedName>
        <fullName evidence="1">Uncharacterized protein</fullName>
    </submittedName>
</protein>
<name>A0A2G8TJG4_9BURK</name>
<proteinExistence type="predicted"/>
<reference evidence="1 2" key="1">
    <citation type="submission" date="2017-10" db="EMBL/GenBank/DDBJ databases">
        <title>Massilia psychrophilum sp. nov., a novel purple-pigmented bacterium isolated from Tianshan glacier, Xinjiang Municipality, China.</title>
        <authorList>
            <person name="Wang H."/>
        </authorList>
    </citation>
    <scope>NUCLEOTIDE SEQUENCE [LARGE SCALE GENOMIC DNA]</scope>
    <source>
        <strain evidence="1 2">JCM 30074</strain>
    </source>
</reference>
<dbReference type="EMBL" id="PDOC01000002">
    <property type="protein sequence ID" value="PIL46089.1"/>
    <property type="molecule type" value="Genomic_DNA"/>
</dbReference>